<dbReference type="GO" id="GO:0006886">
    <property type="term" value="P:intracellular protein transport"/>
    <property type="evidence" value="ECO:0007669"/>
    <property type="project" value="TreeGrafter"/>
</dbReference>
<dbReference type="PANTHER" id="PTHR47433:SF1">
    <property type="entry name" value="VACUOLAR PROTEIN SORTING-ASSOCIATED PROTEIN 17"/>
    <property type="match status" value="1"/>
</dbReference>
<proteinExistence type="inferred from homology"/>
<dbReference type="Pfam" id="PF00787">
    <property type="entry name" value="PX"/>
    <property type="match status" value="1"/>
</dbReference>
<dbReference type="GO" id="GO:0030905">
    <property type="term" value="C:retromer, tubulation complex"/>
    <property type="evidence" value="ECO:0007669"/>
    <property type="project" value="TreeGrafter"/>
</dbReference>
<evidence type="ECO:0000256" key="4">
    <source>
        <dbReference type="ARBA" id="ARBA00060860"/>
    </source>
</evidence>
<dbReference type="InterPro" id="IPR036871">
    <property type="entry name" value="PX_dom_sf"/>
</dbReference>
<dbReference type="OrthoDB" id="9976382at2759"/>
<evidence type="ECO:0000259" key="8">
    <source>
        <dbReference type="SMART" id="SM00312"/>
    </source>
</evidence>
<dbReference type="SUPFAM" id="SSF64268">
    <property type="entry name" value="PX domain"/>
    <property type="match status" value="1"/>
</dbReference>
<dbReference type="KEGG" id="zmk:HG535_0D04170"/>
<protein>
    <recommendedName>
        <fullName evidence="5 6">Vacuolar protein sorting-associated protein 17</fullName>
    </recommendedName>
</protein>
<dbReference type="SMART" id="SM00312">
    <property type="entry name" value="PX"/>
    <property type="match status" value="1"/>
</dbReference>
<dbReference type="GO" id="GO:0042147">
    <property type="term" value="P:retrograde transport, endosome to Golgi"/>
    <property type="evidence" value="ECO:0007669"/>
    <property type="project" value="InterPro"/>
</dbReference>
<dbReference type="RefSeq" id="XP_037144437.1">
    <property type="nucleotide sequence ID" value="XM_037288542.1"/>
</dbReference>
<dbReference type="InterPro" id="IPR001683">
    <property type="entry name" value="PX_dom"/>
</dbReference>
<evidence type="ECO:0000256" key="5">
    <source>
        <dbReference type="ARBA" id="ARBA00073022"/>
    </source>
</evidence>
<comment type="similarity">
    <text evidence="4 6">Belongs to the VPS17 family.</text>
</comment>
<evidence type="ECO:0000313" key="9">
    <source>
        <dbReference type="EMBL" id="QLG72709.1"/>
    </source>
</evidence>
<dbReference type="AlphaFoldDB" id="A0A7H9B439"/>
<keyword evidence="10" id="KW-1185">Reference proteome</keyword>
<keyword evidence="3" id="KW-0175">Coiled coil</keyword>
<dbReference type="GO" id="GO:0005768">
    <property type="term" value="C:endosome"/>
    <property type="evidence" value="ECO:0007669"/>
    <property type="project" value="TreeGrafter"/>
</dbReference>
<comment type="subunit">
    <text evidence="6">Component of the retromer complex.</text>
</comment>
<dbReference type="EMBL" id="CP058607">
    <property type="protein sequence ID" value="QLG72709.1"/>
    <property type="molecule type" value="Genomic_DNA"/>
</dbReference>
<dbReference type="CDD" id="cd06891">
    <property type="entry name" value="PX_Vps17p"/>
    <property type="match status" value="1"/>
</dbReference>
<feature type="compositionally biased region" description="Acidic residues" evidence="7">
    <location>
        <begin position="69"/>
        <end position="79"/>
    </location>
</feature>
<evidence type="ECO:0000313" key="10">
    <source>
        <dbReference type="Proteomes" id="UP000509704"/>
    </source>
</evidence>
<dbReference type="InterPro" id="IPR053055">
    <property type="entry name" value="VPS17"/>
</dbReference>
<dbReference type="PIRSF" id="PIRSF011791">
    <property type="entry name" value="Vps17"/>
    <property type="match status" value="1"/>
</dbReference>
<reference evidence="9 10" key="1">
    <citation type="submission" date="2020-07" db="EMBL/GenBank/DDBJ databases">
        <title>The yeast mating-type switching endonuclease HO is a domesticated member of an unorthodox homing genetic element family.</title>
        <authorList>
            <person name="Coughlan A.Y."/>
            <person name="Lombardi L."/>
            <person name="Braun-Galleani S."/>
            <person name="Martos A.R."/>
            <person name="Galeote V."/>
            <person name="Bigey F."/>
            <person name="Dequin S."/>
            <person name="Byrne K.P."/>
            <person name="Wolfe K.H."/>
        </authorList>
    </citation>
    <scope>NUCLEOTIDE SEQUENCE [LARGE SCALE GENOMIC DNA]</scope>
    <source>
        <strain evidence="9 10">NRRL Y-6702</strain>
    </source>
</reference>
<feature type="region of interest" description="Disordered" evidence="7">
    <location>
        <begin position="523"/>
        <end position="548"/>
    </location>
</feature>
<comment type="function">
    <text evidence="6">Component of the membrane-associated retromer complex which is essential in endosome-to-Golgi retrograde transport.</text>
</comment>
<feature type="region of interest" description="Disordered" evidence="7">
    <location>
        <begin position="1"/>
        <end position="85"/>
    </location>
</feature>
<sequence>MTSVVAYDPNEDDDDMIDNNPFARSILENQPSIGETPPQEENESEERRENSHNEAEQEQQVLRDASLDPNDDNQQEEEESFRILPERRPSKYTLLVKIKGMERIGSTSNKKENPTLIMDVQTNLPTFRKQNHKNIRKTPDEFQQLFKYLNGAIQESFIPSVPRSFTNYGINSNEDYEKTIKNFQEWFNRICEDPLILRNEEVAFFIESDFNTYSPINKSKLPATGLKRKTLKQLAPPYDETVELAEFRPLVKSIYWRCQDIDSKLSKVSRSKKILSQEENSFGQGFVNMDDQGQSHLYKKFGKILIAVGDIDSVIATLDIATLHDALEWIVKDSYVVKEALTNRHLIMRELMQAQQILRTRQDQARKLRAKRDINPLKVDEALRHLKTSTMDEQLLTNKLKRVTMNMLIERQTWLEWYENKMSNSIKEYALRKIEYERKKLTLLERIRSDVRRADTNGGLSRLGREGRVSGNDAMTTDIISQSVDGDDWTGEARRRSTSQMDKLAHTEFDKALTIEAGAATFSETQSSSPFDTNETARASESTSLDARSAATMLGLPTF</sequence>
<gene>
    <name evidence="9" type="ORF">HG535_0D04170</name>
</gene>
<dbReference type="PANTHER" id="PTHR47433">
    <property type="entry name" value="VACUOLAR PROTEIN SORTING-ASSOCIATED PROTEIN 17"/>
    <property type="match status" value="1"/>
</dbReference>
<evidence type="ECO:0000256" key="3">
    <source>
        <dbReference type="ARBA" id="ARBA00023054"/>
    </source>
</evidence>
<dbReference type="Proteomes" id="UP000509704">
    <property type="component" value="Chromosome 4"/>
</dbReference>
<dbReference type="Gene3D" id="3.30.1520.10">
    <property type="entry name" value="Phox-like domain"/>
    <property type="match status" value="1"/>
</dbReference>
<dbReference type="GO" id="GO:0032266">
    <property type="term" value="F:phosphatidylinositol-3-phosphate binding"/>
    <property type="evidence" value="ECO:0007669"/>
    <property type="project" value="TreeGrafter"/>
</dbReference>
<dbReference type="Gene3D" id="1.20.1270.60">
    <property type="entry name" value="Arfaptin homology (AH) domain/BAR domain"/>
    <property type="match status" value="1"/>
</dbReference>
<evidence type="ECO:0000256" key="6">
    <source>
        <dbReference type="PIRNR" id="PIRNR011791"/>
    </source>
</evidence>
<dbReference type="InterPro" id="IPR027267">
    <property type="entry name" value="AH/BAR_dom_sf"/>
</dbReference>
<keyword evidence="2 6" id="KW-0653">Protein transport</keyword>
<dbReference type="GeneID" id="59236433"/>
<feature type="domain" description="PX" evidence="8">
    <location>
        <begin position="91"/>
        <end position="209"/>
    </location>
</feature>
<dbReference type="FunFam" id="3.30.1520.10:FF:000034">
    <property type="entry name" value="Vacuolar protein sorting-associated protein 17"/>
    <property type="match status" value="1"/>
</dbReference>
<evidence type="ECO:0000256" key="1">
    <source>
        <dbReference type="ARBA" id="ARBA00022448"/>
    </source>
</evidence>
<evidence type="ECO:0000256" key="2">
    <source>
        <dbReference type="ARBA" id="ARBA00022927"/>
    </source>
</evidence>
<feature type="compositionally biased region" description="Basic and acidic residues" evidence="7">
    <location>
        <begin position="45"/>
        <end position="55"/>
    </location>
</feature>
<name>A0A7H9B439_ZYGMR</name>
<dbReference type="GO" id="GO:0005829">
    <property type="term" value="C:cytosol"/>
    <property type="evidence" value="ECO:0007669"/>
    <property type="project" value="GOC"/>
</dbReference>
<dbReference type="InterPro" id="IPR014461">
    <property type="entry name" value="Retromer_complex_Vps17"/>
</dbReference>
<accession>A0A7H9B439</accession>
<keyword evidence="1 6" id="KW-0813">Transport</keyword>
<evidence type="ECO:0000256" key="7">
    <source>
        <dbReference type="SAM" id="MobiDB-lite"/>
    </source>
</evidence>
<organism evidence="9 10">
    <name type="scientific">Zygotorulaspora mrakii</name>
    <name type="common">Zygosaccharomyces mrakii</name>
    <dbReference type="NCBI Taxonomy" id="42260"/>
    <lineage>
        <taxon>Eukaryota</taxon>
        <taxon>Fungi</taxon>
        <taxon>Dikarya</taxon>
        <taxon>Ascomycota</taxon>
        <taxon>Saccharomycotina</taxon>
        <taxon>Saccharomycetes</taxon>
        <taxon>Saccharomycetales</taxon>
        <taxon>Saccharomycetaceae</taxon>
        <taxon>Zygotorulaspora</taxon>
    </lineage>
</organism>
<feature type="compositionally biased region" description="Polar residues" evidence="7">
    <location>
        <begin position="523"/>
        <end position="546"/>
    </location>
</feature>
<dbReference type="InterPro" id="IPR037907">
    <property type="entry name" value="Vps17_PX"/>
</dbReference>